<dbReference type="GO" id="GO:0005524">
    <property type="term" value="F:ATP binding"/>
    <property type="evidence" value="ECO:0007669"/>
    <property type="project" value="UniProtKB-KW"/>
</dbReference>
<dbReference type="Gene3D" id="3.40.50.10810">
    <property type="entry name" value="Tandem AAA-ATPase domain"/>
    <property type="match status" value="2"/>
</dbReference>
<keyword evidence="2" id="KW-0378">Hydrolase</keyword>
<dbReference type="Gene3D" id="3.40.50.300">
    <property type="entry name" value="P-loop containing nucleotide triphosphate hydrolases"/>
    <property type="match status" value="1"/>
</dbReference>
<dbReference type="HOGENOM" id="CLU_000315_2_7_1"/>
<keyword evidence="1" id="KW-0547">Nucleotide-binding</keyword>
<dbReference type="EMBL" id="KL647681">
    <property type="protein sequence ID" value="KEY74073.1"/>
    <property type="molecule type" value="Genomic_DNA"/>
</dbReference>
<feature type="domain" description="Helicase ATP-binding" evidence="5">
    <location>
        <begin position="412"/>
        <end position="603"/>
    </location>
</feature>
<accession>A0A084B944</accession>
<evidence type="ECO:0000313" key="7">
    <source>
        <dbReference type="Proteomes" id="UP000028045"/>
    </source>
</evidence>
<dbReference type="InterPro" id="IPR027417">
    <property type="entry name" value="P-loop_NTPase"/>
</dbReference>
<dbReference type="InterPro" id="IPR049730">
    <property type="entry name" value="SNF2/RAD54-like_C"/>
</dbReference>
<dbReference type="InterPro" id="IPR038718">
    <property type="entry name" value="SNF2-like_sf"/>
</dbReference>
<organism evidence="6 7">
    <name type="scientific">Stachybotrys chartarum (strain CBS 109288 / IBT 7711)</name>
    <name type="common">Toxic black mold</name>
    <name type="synonym">Stilbospora chartarum</name>
    <dbReference type="NCBI Taxonomy" id="1280523"/>
    <lineage>
        <taxon>Eukaryota</taxon>
        <taxon>Fungi</taxon>
        <taxon>Dikarya</taxon>
        <taxon>Ascomycota</taxon>
        <taxon>Pezizomycotina</taxon>
        <taxon>Sordariomycetes</taxon>
        <taxon>Hypocreomycetidae</taxon>
        <taxon>Hypocreales</taxon>
        <taxon>Stachybotryaceae</taxon>
        <taxon>Stachybotrys</taxon>
    </lineage>
</organism>
<dbReference type="InterPro" id="IPR014001">
    <property type="entry name" value="Helicase_ATP-bd"/>
</dbReference>
<dbReference type="GO" id="GO:0016787">
    <property type="term" value="F:hydrolase activity"/>
    <property type="evidence" value="ECO:0007669"/>
    <property type="project" value="UniProtKB-KW"/>
</dbReference>
<dbReference type="PANTHER" id="PTHR45626:SF52">
    <property type="entry name" value="SINGLE-STRANDED DNA-DEPENDENT ATPASE (EUROFUNG)"/>
    <property type="match status" value="1"/>
</dbReference>
<evidence type="ECO:0000259" key="5">
    <source>
        <dbReference type="SMART" id="SM00487"/>
    </source>
</evidence>
<dbReference type="Pfam" id="PF00176">
    <property type="entry name" value="SNF2-rel_dom"/>
    <property type="match status" value="2"/>
</dbReference>
<name>A0A084B944_STACB</name>
<evidence type="ECO:0000313" key="6">
    <source>
        <dbReference type="EMBL" id="KEY74073.1"/>
    </source>
</evidence>
<sequence length="929" mass="101707">MESTASKVADESSQKYASNIGVGVKRYPTSELGSPANLGAKRPCSDSYEQSSQSNACSPNMGVMRSISVELGNDRAPKRFSQSAEALLFNNGTGSSKRPRISTERVPTLDPTLLTCGLYDDDSIHPTEAVMKLVDSDAGTSPCCNTMDDQDEEASLYNTNLGHGIGASSTTPDSTKLSVTHKESLVVDDPNESDGSKSNLQTTVAAIEPSQYDTCFGVVTATATSSFKGRDGMKEVPVDVTLFEHRLKLSFQDTGKYAGIMKNEAISRLLSELCATFAAKLIAPVVAKKPFSKSRNFKTTFPQDCAVRLVVYGFMADQNAIGDILGAAGLYLQHPSSTEYDGLIPYHNPHYLLSPGSQMPAVDMLARDMSDAVIEKSILDESTKWRLMTLFDETGDEGMQRMAASLKPSPRLRSTLQQHQATALAWLAEIEAGSVVRKGFPSLWQPYSNPASPNTYRSTVTGVLETTPRPVCGGVLADEMGLGKTLSILALICGFLDLVDGEAKQKGKQTFRQSSSTLIVAPKSDCDTKGPLHTEKWHRVVLDEAHHIRSRSSQIFKAACALEARHRWCLTGTPIHNSLDDFAALLAFIRASNFADKSAFEYWITGPIKKGRPDGFERLGRLIKATCLRRTKKLTLLSSPLPERHEKTIWVELPPEDRDIYRFFQRKAANIASGLYRYEPGNLNVNGRKDNIIPLINFLRLICDHGQKLLPHSALEAWRSKSSASIDWEMMQTSNVVCSVCGADSEPLTATNFNCIYQHVICPACHVKTGEGELQSELVCPRCTILGPNNQPDLMSGTVATSAHASPKVTALIEAIQKEQKDSSYDVSISPIKSVVFSAWTKMLDLTQQSLEESGFICQRIDGRTNLEGRNRAIIQFNQDVKCTVMLASIASAGEGDPESISQRQTMYTYWNLTGAPWLKLKQSIVCTG</sequence>
<dbReference type="InterPro" id="IPR050628">
    <property type="entry name" value="SNF2_RAD54_helicase_TF"/>
</dbReference>
<dbReference type="GO" id="GO:0005634">
    <property type="term" value="C:nucleus"/>
    <property type="evidence" value="ECO:0007669"/>
    <property type="project" value="TreeGrafter"/>
</dbReference>
<dbReference type="CDD" id="cd18008">
    <property type="entry name" value="DEXDc_SHPRH-like"/>
    <property type="match status" value="1"/>
</dbReference>
<dbReference type="PANTHER" id="PTHR45626">
    <property type="entry name" value="TRANSCRIPTION TERMINATION FACTOR 2-RELATED"/>
    <property type="match status" value="1"/>
</dbReference>
<protein>
    <recommendedName>
        <fullName evidence="5">Helicase ATP-binding domain-containing protein</fullName>
    </recommendedName>
</protein>
<dbReference type="AlphaFoldDB" id="A0A084B944"/>
<gene>
    <name evidence="6" type="ORF">S7711_02662</name>
</gene>
<evidence type="ECO:0000256" key="2">
    <source>
        <dbReference type="ARBA" id="ARBA00022801"/>
    </source>
</evidence>
<dbReference type="InterPro" id="IPR000330">
    <property type="entry name" value="SNF2_N"/>
</dbReference>
<keyword evidence="7" id="KW-1185">Reference proteome</keyword>
<dbReference type="CDD" id="cd18793">
    <property type="entry name" value="SF2_C_SNF"/>
    <property type="match status" value="1"/>
</dbReference>
<dbReference type="OrthoDB" id="448448at2759"/>
<feature type="compositionally biased region" description="Polar residues" evidence="4">
    <location>
        <begin position="47"/>
        <end position="58"/>
    </location>
</feature>
<dbReference type="GO" id="GO:0008094">
    <property type="term" value="F:ATP-dependent activity, acting on DNA"/>
    <property type="evidence" value="ECO:0007669"/>
    <property type="project" value="TreeGrafter"/>
</dbReference>
<keyword evidence="3" id="KW-0067">ATP-binding</keyword>
<evidence type="ECO:0000256" key="4">
    <source>
        <dbReference type="SAM" id="MobiDB-lite"/>
    </source>
</evidence>
<dbReference type="SMART" id="SM00487">
    <property type="entry name" value="DEXDc"/>
    <property type="match status" value="1"/>
</dbReference>
<reference evidence="6 7" key="1">
    <citation type="journal article" date="2014" name="BMC Genomics">
        <title>Comparative genome sequencing reveals chemotype-specific gene clusters in the toxigenic black mold Stachybotrys.</title>
        <authorList>
            <person name="Semeiks J."/>
            <person name="Borek D."/>
            <person name="Otwinowski Z."/>
            <person name="Grishin N.V."/>
        </authorList>
    </citation>
    <scope>NUCLEOTIDE SEQUENCE [LARGE SCALE GENOMIC DNA]</scope>
    <source>
        <strain evidence="7">CBS 109288 / IBT 7711</strain>
    </source>
</reference>
<evidence type="ECO:0000256" key="3">
    <source>
        <dbReference type="ARBA" id="ARBA00022840"/>
    </source>
</evidence>
<proteinExistence type="predicted"/>
<dbReference type="SUPFAM" id="SSF52540">
    <property type="entry name" value="P-loop containing nucleoside triphosphate hydrolases"/>
    <property type="match status" value="2"/>
</dbReference>
<dbReference type="GO" id="GO:0006281">
    <property type="term" value="P:DNA repair"/>
    <property type="evidence" value="ECO:0007669"/>
    <property type="project" value="TreeGrafter"/>
</dbReference>
<evidence type="ECO:0000256" key="1">
    <source>
        <dbReference type="ARBA" id="ARBA00022741"/>
    </source>
</evidence>
<feature type="region of interest" description="Disordered" evidence="4">
    <location>
        <begin position="1"/>
        <end position="60"/>
    </location>
</feature>
<dbReference type="Proteomes" id="UP000028045">
    <property type="component" value="Unassembled WGS sequence"/>
</dbReference>